<reference evidence="1 2" key="1">
    <citation type="journal article" date="2022" name="Plant J.">
        <title>Chromosome-level genome of Camellia lanceoleosa provides a valuable resource for understanding genome evolution and self-incompatibility.</title>
        <authorList>
            <person name="Gong W."/>
            <person name="Xiao S."/>
            <person name="Wang L."/>
            <person name="Liao Z."/>
            <person name="Chang Y."/>
            <person name="Mo W."/>
            <person name="Hu G."/>
            <person name="Li W."/>
            <person name="Zhao G."/>
            <person name="Zhu H."/>
            <person name="Hu X."/>
            <person name="Ji K."/>
            <person name="Xiang X."/>
            <person name="Song Q."/>
            <person name="Yuan D."/>
            <person name="Jin S."/>
            <person name="Zhang L."/>
        </authorList>
    </citation>
    <scope>NUCLEOTIDE SEQUENCE [LARGE SCALE GENOMIC DNA]</scope>
    <source>
        <strain evidence="1">SQ_2022a</strain>
    </source>
</reference>
<evidence type="ECO:0000313" key="1">
    <source>
        <dbReference type="EMBL" id="KAI8006847.1"/>
    </source>
</evidence>
<keyword evidence="2" id="KW-1185">Reference proteome</keyword>
<comment type="caution">
    <text evidence="1">The sequence shown here is derived from an EMBL/GenBank/DDBJ whole genome shotgun (WGS) entry which is preliminary data.</text>
</comment>
<evidence type="ECO:0000313" key="2">
    <source>
        <dbReference type="Proteomes" id="UP001060215"/>
    </source>
</evidence>
<dbReference type="EMBL" id="CM045764">
    <property type="protein sequence ID" value="KAI8006847.1"/>
    <property type="molecule type" value="Genomic_DNA"/>
</dbReference>
<sequence>MIPNVHHACKRRFWNTSTDMMIVILLDVFCGY</sequence>
<dbReference type="Proteomes" id="UP001060215">
    <property type="component" value="Chromosome 7"/>
</dbReference>
<protein>
    <submittedName>
        <fullName evidence="1">Uncharacterized protein</fullName>
    </submittedName>
</protein>
<gene>
    <name evidence="1" type="ORF">LOK49_LG07G01458</name>
</gene>
<name>A0ACC0H212_9ERIC</name>
<accession>A0ACC0H212</accession>
<organism evidence="1 2">
    <name type="scientific">Camellia lanceoleosa</name>
    <dbReference type="NCBI Taxonomy" id="1840588"/>
    <lineage>
        <taxon>Eukaryota</taxon>
        <taxon>Viridiplantae</taxon>
        <taxon>Streptophyta</taxon>
        <taxon>Embryophyta</taxon>
        <taxon>Tracheophyta</taxon>
        <taxon>Spermatophyta</taxon>
        <taxon>Magnoliopsida</taxon>
        <taxon>eudicotyledons</taxon>
        <taxon>Gunneridae</taxon>
        <taxon>Pentapetalae</taxon>
        <taxon>asterids</taxon>
        <taxon>Ericales</taxon>
        <taxon>Theaceae</taxon>
        <taxon>Camellia</taxon>
    </lineage>
</organism>
<proteinExistence type="predicted"/>